<evidence type="ECO:0000256" key="1">
    <source>
        <dbReference type="SAM" id="MobiDB-lite"/>
    </source>
</evidence>
<dbReference type="EMBL" id="VRMN01000010">
    <property type="protein sequence ID" value="KAA8492238.1"/>
    <property type="molecule type" value="Genomic_DNA"/>
</dbReference>
<dbReference type="Proteomes" id="UP000324585">
    <property type="component" value="Unassembled WGS sequence"/>
</dbReference>
<evidence type="ECO:0000313" key="3">
    <source>
        <dbReference type="Proteomes" id="UP000324585"/>
    </source>
</evidence>
<accession>A0A5J4YLV8</accession>
<gene>
    <name evidence="2" type="ORF">FVE85_3676</name>
</gene>
<organism evidence="2 3">
    <name type="scientific">Porphyridium purpureum</name>
    <name type="common">Red alga</name>
    <name type="synonym">Porphyridium cruentum</name>
    <dbReference type="NCBI Taxonomy" id="35688"/>
    <lineage>
        <taxon>Eukaryota</taxon>
        <taxon>Rhodophyta</taxon>
        <taxon>Bangiophyceae</taxon>
        <taxon>Porphyridiales</taxon>
        <taxon>Porphyridiaceae</taxon>
        <taxon>Porphyridium</taxon>
    </lineage>
</organism>
<reference evidence="3" key="1">
    <citation type="journal article" date="2019" name="Nat. Commun.">
        <title>Expansion of phycobilisome linker gene families in mesophilic red algae.</title>
        <authorList>
            <person name="Lee J."/>
            <person name="Kim D."/>
            <person name="Bhattacharya D."/>
            <person name="Yoon H.S."/>
        </authorList>
    </citation>
    <scope>NUCLEOTIDE SEQUENCE [LARGE SCALE GENOMIC DNA]</scope>
    <source>
        <strain evidence="3">CCMP 1328</strain>
    </source>
</reference>
<proteinExistence type="predicted"/>
<feature type="compositionally biased region" description="Basic and acidic residues" evidence="1">
    <location>
        <begin position="322"/>
        <end position="332"/>
    </location>
</feature>
<sequence length="332" mass="37974">MSCSMGSCGGRLTAAVANMRQRGLHVSAVLAKQRPFGSFDRARHAEKIRQYKEYQARRKAELRAARTEDTKEKLLVIHKPCFEIRRGHNGFRGPAWGNDECMALFENRITWDDPSGKTCVDPTWAEKPPHGLKKMKLESTLAYFKKDAEYRNADALKRQMRSYISCYPLTYAFRRGADGARGILMSDRIFEEVMRRHYALSIEHEVFNNSTQALVYCQLAETGEENWRTLLDSAVYFARHPALRQHVMFDKFLIRFRHDTPAREPIVIPRDTMADFEDLSILFDDDASSSAAGDTESEAMHGQGQDHGSPRSDSEEVAYAAGERKVFHPDRD</sequence>
<feature type="region of interest" description="Disordered" evidence="1">
    <location>
        <begin position="287"/>
        <end position="332"/>
    </location>
</feature>
<protein>
    <submittedName>
        <fullName evidence="2">Uncharacterized protein</fullName>
    </submittedName>
</protein>
<comment type="caution">
    <text evidence="2">The sequence shown here is derived from an EMBL/GenBank/DDBJ whole genome shotgun (WGS) entry which is preliminary data.</text>
</comment>
<dbReference type="AlphaFoldDB" id="A0A5J4YLV8"/>
<keyword evidence="3" id="KW-1185">Reference proteome</keyword>
<name>A0A5J4YLV8_PORPP</name>
<evidence type="ECO:0000313" key="2">
    <source>
        <dbReference type="EMBL" id="KAA8492238.1"/>
    </source>
</evidence>